<sequence>MRILWQLVFSQLLLIAPVAPYGFTLWVNGKRVTDPAQLEKFFKRYPQFKPPNWAGAAPPVTSTSSYKPVSQKPQGSSPSPAQPNTNANSQNGKETQPQPSSTAQGAISLSANVIKFALEEHNNYRKKVAKGQVPKMPAATVMNELTWSNEIASKASAWAAKCSMNHSPSGYYCGLEGYDNIGENLAASTTSADGLSTDEQLKNAFQNAFKRWFDEYTYYNFSTRACSKVCGHFTQMIKDSSEKLGCGIALCKNGITQFILGRPAYIIVCNYGPGNNFSNKPAYETANGKECPQVRPVRKDYLCTGNGKKGPKNCVDNNSYCSVWKREGKCELCNNPYYNWMVGECPRTCGIC</sequence>
<proteinExistence type="predicted"/>
<feature type="chain" id="PRO_5001728879" evidence="3">
    <location>
        <begin position="21"/>
        <end position="352"/>
    </location>
</feature>
<dbReference type="CDD" id="cd05380">
    <property type="entry name" value="CAP_euk"/>
    <property type="match status" value="1"/>
</dbReference>
<dbReference type="SUPFAM" id="SSF55797">
    <property type="entry name" value="PR-1-like"/>
    <property type="match status" value="1"/>
</dbReference>
<dbReference type="PRINTS" id="PR00837">
    <property type="entry name" value="V5TPXLIKE"/>
</dbReference>
<feature type="compositionally biased region" description="Polar residues" evidence="2">
    <location>
        <begin position="60"/>
        <end position="104"/>
    </location>
</feature>
<evidence type="ECO:0000256" key="1">
    <source>
        <dbReference type="PROSITE-ProRule" id="PRU01005"/>
    </source>
</evidence>
<dbReference type="STRING" id="36087.A0A077ZNW5"/>
<feature type="domain" description="ShKT" evidence="4">
    <location>
        <begin position="314"/>
        <end position="352"/>
    </location>
</feature>
<dbReference type="Proteomes" id="UP000030665">
    <property type="component" value="Unassembled WGS sequence"/>
</dbReference>
<reference evidence="5" key="2">
    <citation type="submission" date="2014-03" db="EMBL/GenBank/DDBJ databases">
        <title>The whipworm genome and dual-species transcriptomics of an intimate host-pathogen interaction.</title>
        <authorList>
            <person name="Foth B.J."/>
            <person name="Tsai I.J."/>
            <person name="Reid A.J."/>
            <person name="Bancroft A.J."/>
            <person name="Nichol S."/>
            <person name="Tracey A."/>
            <person name="Holroyd N."/>
            <person name="Cotton J.A."/>
            <person name="Stanley E.J."/>
            <person name="Zarowiecki M."/>
            <person name="Liu J.Z."/>
            <person name="Huckvale T."/>
            <person name="Cooper P.J."/>
            <person name="Grencis R.K."/>
            <person name="Berriman M."/>
        </authorList>
    </citation>
    <scope>NUCLEOTIDE SEQUENCE [LARGE SCALE GENOMIC DNA]</scope>
</reference>
<evidence type="ECO:0000313" key="6">
    <source>
        <dbReference type="Proteomes" id="UP000030665"/>
    </source>
</evidence>
<name>A0A077ZNW5_TRITR</name>
<dbReference type="OrthoDB" id="5874910at2759"/>
<dbReference type="Pfam" id="PF00188">
    <property type="entry name" value="CAP"/>
    <property type="match status" value="1"/>
</dbReference>
<keyword evidence="3" id="KW-0732">Signal</keyword>
<feature type="region of interest" description="Disordered" evidence="2">
    <location>
        <begin position="53"/>
        <end position="104"/>
    </location>
</feature>
<accession>A0A077ZNW5</accession>
<dbReference type="Gene3D" id="1.10.10.1940">
    <property type="match status" value="1"/>
</dbReference>
<evidence type="ECO:0000313" key="5">
    <source>
        <dbReference type="EMBL" id="CDW60395.1"/>
    </source>
</evidence>
<dbReference type="AlphaFoldDB" id="A0A077ZNW5"/>
<protein>
    <submittedName>
        <fullName evidence="5">Venom allergen 5</fullName>
    </submittedName>
</protein>
<keyword evidence="6" id="KW-1185">Reference proteome</keyword>
<dbReference type="PANTHER" id="PTHR10334">
    <property type="entry name" value="CYSTEINE-RICH SECRETORY PROTEIN-RELATED"/>
    <property type="match status" value="1"/>
</dbReference>
<dbReference type="InterPro" id="IPR014044">
    <property type="entry name" value="CAP_dom"/>
</dbReference>
<gene>
    <name evidence="5" type="ORF">TTRE_0000877001</name>
</gene>
<dbReference type="InterPro" id="IPR003582">
    <property type="entry name" value="ShKT_dom"/>
</dbReference>
<dbReference type="Gene3D" id="3.40.33.10">
    <property type="entry name" value="CAP"/>
    <property type="match status" value="1"/>
</dbReference>
<dbReference type="PROSITE" id="PS51670">
    <property type="entry name" value="SHKT"/>
    <property type="match status" value="1"/>
</dbReference>
<dbReference type="SMART" id="SM00198">
    <property type="entry name" value="SCP"/>
    <property type="match status" value="1"/>
</dbReference>
<comment type="caution">
    <text evidence="1">Lacks conserved residue(s) required for the propagation of feature annotation.</text>
</comment>
<organism evidence="5 6">
    <name type="scientific">Trichuris trichiura</name>
    <name type="common">Whipworm</name>
    <name type="synonym">Trichocephalus trichiurus</name>
    <dbReference type="NCBI Taxonomy" id="36087"/>
    <lineage>
        <taxon>Eukaryota</taxon>
        <taxon>Metazoa</taxon>
        <taxon>Ecdysozoa</taxon>
        <taxon>Nematoda</taxon>
        <taxon>Enoplea</taxon>
        <taxon>Dorylaimia</taxon>
        <taxon>Trichinellida</taxon>
        <taxon>Trichuridae</taxon>
        <taxon>Trichuris</taxon>
    </lineage>
</organism>
<reference evidence="5" key="1">
    <citation type="submission" date="2014-01" db="EMBL/GenBank/DDBJ databases">
        <authorList>
            <person name="Aslett M."/>
        </authorList>
    </citation>
    <scope>NUCLEOTIDE SEQUENCE</scope>
</reference>
<evidence type="ECO:0000259" key="4">
    <source>
        <dbReference type="PROSITE" id="PS51670"/>
    </source>
</evidence>
<dbReference type="EMBL" id="HG807068">
    <property type="protein sequence ID" value="CDW60395.1"/>
    <property type="molecule type" value="Genomic_DNA"/>
</dbReference>
<dbReference type="Pfam" id="PF01549">
    <property type="entry name" value="ShK"/>
    <property type="match status" value="1"/>
</dbReference>
<dbReference type="InterPro" id="IPR035940">
    <property type="entry name" value="CAP_sf"/>
</dbReference>
<evidence type="ECO:0000256" key="2">
    <source>
        <dbReference type="SAM" id="MobiDB-lite"/>
    </source>
</evidence>
<dbReference type="InterPro" id="IPR001283">
    <property type="entry name" value="CRISP-related"/>
</dbReference>
<feature type="signal peptide" evidence="3">
    <location>
        <begin position="1"/>
        <end position="20"/>
    </location>
</feature>
<evidence type="ECO:0000256" key="3">
    <source>
        <dbReference type="SAM" id="SignalP"/>
    </source>
</evidence>